<name>A0AAV2REX9_MEGNR</name>
<keyword evidence="1 5" id="KW-0732">Signal</keyword>
<dbReference type="InterPro" id="IPR011992">
    <property type="entry name" value="EF-hand-dom_pair"/>
</dbReference>
<organism evidence="7 8">
    <name type="scientific">Meganyctiphanes norvegica</name>
    <name type="common">Northern krill</name>
    <name type="synonym">Thysanopoda norvegica</name>
    <dbReference type="NCBI Taxonomy" id="48144"/>
    <lineage>
        <taxon>Eukaryota</taxon>
        <taxon>Metazoa</taxon>
        <taxon>Ecdysozoa</taxon>
        <taxon>Arthropoda</taxon>
        <taxon>Crustacea</taxon>
        <taxon>Multicrustacea</taxon>
        <taxon>Malacostraca</taxon>
        <taxon>Eumalacostraca</taxon>
        <taxon>Eucarida</taxon>
        <taxon>Euphausiacea</taxon>
        <taxon>Euphausiidae</taxon>
        <taxon>Meganyctiphanes</taxon>
    </lineage>
</organism>
<keyword evidence="3" id="KW-0106">Calcium</keyword>
<feature type="compositionally biased region" description="Basic residues" evidence="4">
    <location>
        <begin position="35"/>
        <end position="50"/>
    </location>
</feature>
<evidence type="ECO:0000256" key="2">
    <source>
        <dbReference type="ARBA" id="ARBA00022737"/>
    </source>
</evidence>
<evidence type="ECO:0000256" key="1">
    <source>
        <dbReference type="ARBA" id="ARBA00022729"/>
    </source>
</evidence>
<dbReference type="EMBL" id="CAXKWB010020234">
    <property type="protein sequence ID" value="CAL4122479.1"/>
    <property type="molecule type" value="Genomic_DNA"/>
</dbReference>
<dbReference type="InterPro" id="IPR018247">
    <property type="entry name" value="EF_Hand_1_Ca_BS"/>
</dbReference>
<dbReference type="SUPFAM" id="SSF47473">
    <property type="entry name" value="EF-hand"/>
    <property type="match status" value="1"/>
</dbReference>
<evidence type="ECO:0000256" key="3">
    <source>
        <dbReference type="ARBA" id="ARBA00022837"/>
    </source>
</evidence>
<dbReference type="GO" id="GO:0005509">
    <property type="term" value="F:calcium ion binding"/>
    <property type="evidence" value="ECO:0007669"/>
    <property type="project" value="InterPro"/>
</dbReference>
<protein>
    <recommendedName>
        <fullName evidence="6">EF-hand domain-containing protein</fullName>
    </recommendedName>
</protein>
<gene>
    <name evidence="7" type="ORF">MNOR_LOCUS23201</name>
</gene>
<feature type="chain" id="PRO_5043348782" description="EF-hand domain-containing protein" evidence="5">
    <location>
        <begin position="27"/>
        <end position="207"/>
    </location>
</feature>
<dbReference type="Proteomes" id="UP001497623">
    <property type="component" value="Unassembled WGS sequence"/>
</dbReference>
<evidence type="ECO:0000313" key="8">
    <source>
        <dbReference type="Proteomes" id="UP001497623"/>
    </source>
</evidence>
<feature type="signal peptide" evidence="5">
    <location>
        <begin position="1"/>
        <end position="26"/>
    </location>
</feature>
<dbReference type="Gene3D" id="1.10.238.10">
    <property type="entry name" value="EF-hand"/>
    <property type="match status" value="1"/>
</dbReference>
<keyword evidence="2" id="KW-0677">Repeat</keyword>
<evidence type="ECO:0000259" key="6">
    <source>
        <dbReference type="PROSITE" id="PS50222"/>
    </source>
</evidence>
<dbReference type="PANTHER" id="PTHR23104">
    <property type="entry name" value="MULTIPLE COAGULATION FACTOR DEFICIENCY PROTEIN 2 NEURAL STEM CELL DERIVED NEURONAL SURVIVAL PROTEIN"/>
    <property type="match status" value="1"/>
</dbReference>
<dbReference type="AlphaFoldDB" id="A0AAV2REX9"/>
<dbReference type="PANTHER" id="PTHR23104:SF1">
    <property type="entry name" value="EF-HAND DOMAIN-CONTAINING PROTEIN"/>
    <property type="match status" value="1"/>
</dbReference>
<evidence type="ECO:0000313" key="7">
    <source>
        <dbReference type="EMBL" id="CAL4122479.1"/>
    </source>
</evidence>
<evidence type="ECO:0000256" key="5">
    <source>
        <dbReference type="SAM" id="SignalP"/>
    </source>
</evidence>
<dbReference type="PROSITE" id="PS50222">
    <property type="entry name" value="EF_HAND_2"/>
    <property type="match status" value="1"/>
</dbReference>
<comment type="caution">
    <text evidence="7">The sequence shown here is derived from an EMBL/GenBank/DDBJ whole genome shotgun (WGS) entry which is preliminary data.</text>
</comment>
<reference evidence="7 8" key="1">
    <citation type="submission" date="2024-05" db="EMBL/GenBank/DDBJ databases">
        <authorList>
            <person name="Wallberg A."/>
        </authorList>
    </citation>
    <scope>NUCLEOTIDE SEQUENCE [LARGE SCALE GENOMIC DNA]</scope>
</reference>
<dbReference type="InterPro" id="IPR002048">
    <property type="entry name" value="EF_hand_dom"/>
</dbReference>
<keyword evidence="8" id="KW-1185">Reference proteome</keyword>
<evidence type="ECO:0000256" key="4">
    <source>
        <dbReference type="SAM" id="MobiDB-lite"/>
    </source>
</evidence>
<accession>A0AAV2REX9</accession>
<sequence length="207" mass="24238">MSHSILHARLLLIFLISIVALPLCHGSFSGSSDQKKKHLHEHQKHKHHQVQRPVGPGAVRPDLLKDGNLLADAEHIAEELPKYLTQEQIKGMSRYELEYHYFKIHDFDENKQLDGLEILSAISHIHDDDEDDDAHDAMMNLPPQERRVLMAHRKAKRDEDFQYYIDLIDNMFDGSDRNKDGLLSYPEYVRVRRTSQDIPNFPDWQRE</sequence>
<feature type="domain" description="EF-hand" evidence="6">
    <location>
        <begin position="163"/>
        <end position="198"/>
    </location>
</feature>
<proteinExistence type="predicted"/>
<dbReference type="PROSITE" id="PS00018">
    <property type="entry name" value="EF_HAND_1"/>
    <property type="match status" value="2"/>
</dbReference>
<dbReference type="InterPro" id="IPR052110">
    <property type="entry name" value="MCFD2-like"/>
</dbReference>
<feature type="region of interest" description="Disordered" evidence="4">
    <location>
        <begin position="32"/>
        <end position="58"/>
    </location>
</feature>